<reference evidence="1" key="2">
    <citation type="submission" date="2020-11" db="EMBL/GenBank/DDBJ databases">
        <authorList>
            <person name="McCartney M.A."/>
            <person name="Auch B."/>
            <person name="Kono T."/>
            <person name="Mallez S."/>
            <person name="Becker A."/>
            <person name="Gohl D.M."/>
            <person name="Silverstein K.A.T."/>
            <person name="Koren S."/>
            <person name="Bechman K.B."/>
            <person name="Herman A."/>
            <person name="Abrahante J.E."/>
            <person name="Garbe J."/>
        </authorList>
    </citation>
    <scope>NUCLEOTIDE SEQUENCE</scope>
    <source>
        <strain evidence="1">Duluth1</strain>
        <tissue evidence="1">Whole animal</tissue>
    </source>
</reference>
<dbReference type="Proteomes" id="UP000828390">
    <property type="component" value="Unassembled WGS sequence"/>
</dbReference>
<gene>
    <name evidence="1" type="ORF">DPMN_152878</name>
</gene>
<name>A0A9D4FJ36_DREPO</name>
<evidence type="ECO:0000313" key="1">
    <source>
        <dbReference type="EMBL" id="KAH3799272.1"/>
    </source>
</evidence>
<evidence type="ECO:0000313" key="2">
    <source>
        <dbReference type="Proteomes" id="UP000828390"/>
    </source>
</evidence>
<protein>
    <submittedName>
        <fullName evidence="1">Uncharacterized protein</fullName>
    </submittedName>
</protein>
<sequence length="50" mass="5696">MSIGFLHVLANLKAESVISNQEIGHLDGASWKRPWVWKSNGTILHHLQKF</sequence>
<organism evidence="1 2">
    <name type="scientific">Dreissena polymorpha</name>
    <name type="common">Zebra mussel</name>
    <name type="synonym">Mytilus polymorpha</name>
    <dbReference type="NCBI Taxonomy" id="45954"/>
    <lineage>
        <taxon>Eukaryota</taxon>
        <taxon>Metazoa</taxon>
        <taxon>Spiralia</taxon>
        <taxon>Lophotrochozoa</taxon>
        <taxon>Mollusca</taxon>
        <taxon>Bivalvia</taxon>
        <taxon>Autobranchia</taxon>
        <taxon>Heteroconchia</taxon>
        <taxon>Euheterodonta</taxon>
        <taxon>Imparidentia</taxon>
        <taxon>Neoheterodontei</taxon>
        <taxon>Myida</taxon>
        <taxon>Dreissenoidea</taxon>
        <taxon>Dreissenidae</taxon>
        <taxon>Dreissena</taxon>
    </lineage>
</organism>
<dbReference type="EMBL" id="JAIWYP010000007">
    <property type="protein sequence ID" value="KAH3799272.1"/>
    <property type="molecule type" value="Genomic_DNA"/>
</dbReference>
<reference evidence="1" key="1">
    <citation type="journal article" date="2019" name="bioRxiv">
        <title>The Genome of the Zebra Mussel, Dreissena polymorpha: A Resource for Invasive Species Research.</title>
        <authorList>
            <person name="McCartney M.A."/>
            <person name="Auch B."/>
            <person name="Kono T."/>
            <person name="Mallez S."/>
            <person name="Zhang Y."/>
            <person name="Obille A."/>
            <person name="Becker A."/>
            <person name="Abrahante J.E."/>
            <person name="Garbe J."/>
            <person name="Badalamenti J.P."/>
            <person name="Herman A."/>
            <person name="Mangelson H."/>
            <person name="Liachko I."/>
            <person name="Sullivan S."/>
            <person name="Sone E.D."/>
            <person name="Koren S."/>
            <person name="Silverstein K.A.T."/>
            <person name="Beckman K.B."/>
            <person name="Gohl D.M."/>
        </authorList>
    </citation>
    <scope>NUCLEOTIDE SEQUENCE</scope>
    <source>
        <strain evidence="1">Duluth1</strain>
        <tissue evidence="1">Whole animal</tissue>
    </source>
</reference>
<comment type="caution">
    <text evidence="1">The sequence shown here is derived from an EMBL/GenBank/DDBJ whole genome shotgun (WGS) entry which is preliminary data.</text>
</comment>
<proteinExistence type="predicted"/>
<accession>A0A9D4FJ36</accession>
<dbReference type="AlphaFoldDB" id="A0A9D4FJ36"/>
<keyword evidence="2" id="KW-1185">Reference proteome</keyword>